<evidence type="ECO:0000256" key="1">
    <source>
        <dbReference type="SAM" id="MobiDB-lite"/>
    </source>
</evidence>
<evidence type="ECO:0000313" key="2">
    <source>
        <dbReference type="EMBL" id="GMR32497.1"/>
    </source>
</evidence>
<sequence length="88" mass="10235">MAGRGKTRRIAWDRKRTSCEREERWALSRSSRRRRDRLHTDHPRPYPTHRLCFPSHLRSIGRSVHCKGRKAVEGDAPAPRGIASIPPE</sequence>
<feature type="region of interest" description="Disordered" evidence="1">
    <location>
        <begin position="68"/>
        <end position="88"/>
    </location>
</feature>
<dbReference type="Proteomes" id="UP001328107">
    <property type="component" value="Unassembled WGS sequence"/>
</dbReference>
<name>A0AAN4Z0W1_9BILA</name>
<feature type="region of interest" description="Disordered" evidence="1">
    <location>
        <begin position="22"/>
        <end position="48"/>
    </location>
</feature>
<dbReference type="EMBL" id="BTRK01000001">
    <property type="protein sequence ID" value="GMR32497.1"/>
    <property type="molecule type" value="Genomic_DNA"/>
</dbReference>
<evidence type="ECO:0000313" key="3">
    <source>
        <dbReference type="Proteomes" id="UP001328107"/>
    </source>
</evidence>
<dbReference type="AlphaFoldDB" id="A0AAN4Z0W1"/>
<gene>
    <name evidence="2" type="ORF">PMAYCL1PPCAC_02692</name>
</gene>
<keyword evidence="3" id="KW-1185">Reference proteome</keyword>
<proteinExistence type="predicted"/>
<reference evidence="3" key="1">
    <citation type="submission" date="2022-10" db="EMBL/GenBank/DDBJ databases">
        <title>Genome assembly of Pristionchus species.</title>
        <authorList>
            <person name="Yoshida K."/>
            <person name="Sommer R.J."/>
        </authorList>
    </citation>
    <scope>NUCLEOTIDE SEQUENCE [LARGE SCALE GENOMIC DNA]</scope>
    <source>
        <strain evidence="3">RS5460</strain>
    </source>
</reference>
<protein>
    <submittedName>
        <fullName evidence="2">Uncharacterized protein</fullName>
    </submittedName>
</protein>
<comment type="caution">
    <text evidence="2">The sequence shown here is derived from an EMBL/GenBank/DDBJ whole genome shotgun (WGS) entry which is preliminary data.</text>
</comment>
<organism evidence="2 3">
    <name type="scientific">Pristionchus mayeri</name>
    <dbReference type="NCBI Taxonomy" id="1317129"/>
    <lineage>
        <taxon>Eukaryota</taxon>
        <taxon>Metazoa</taxon>
        <taxon>Ecdysozoa</taxon>
        <taxon>Nematoda</taxon>
        <taxon>Chromadorea</taxon>
        <taxon>Rhabditida</taxon>
        <taxon>Rhabditina</taxon>
        <taxon>Diplogasteromorpha</taxon>
        <taxon>Diplogasteroidea</taxon>
        <taxon>Neodiplogasteridae</taxon>
        <taxon>Pristionchus</taxon>
    </lineage>
</organism>
<accession>A0AAN4Z0W1</accession>